<dbReference type="EMBL" id="PSZM01000040">
    <property type="protein sequence ID" value="PQL91672.1"/>
    <property type="molecule type" value="Genomic_DNA"/>
</dbReference>
<dbReference type="InterPro" id="IPR035093">
    <property type="entry name" value="RelE/ParE_toxin_dom_sf"/>
</dbReference>
<reference evidence="2 3" key="1">
    <citation type="submission" date="2018-02" db="EMBL/GenBank/DDBJ databases">
        <title>Genome sequences of Apibacter spp., gut symbionts of Asian honey bees.</title>
        <authorList>
            <person name="Kwong W.K."/>
            <person name="Steele M.I."/>
            <person name="Moran N.A."/>
        </authorList>
    </citation>
    <scope>NUCLEOTIDE SEQUENCE [LARGE SCALE GENOMIC DNA]</scope>
    <source>
        <strain evidence="3">wkB301</strain>
    </source>
</reference>
<comment type="caution">
    <text evidence="2">The sequence shown here is derived from an EMBL/GenBank/DDBJ whole genome shotgun (WGS) entry which is preliminary data.</text>
</comment>
<dbReference type="Proteomes" id="UP000238042">
    <property type="component" value="Unassembled WGS sequence"/>
</dbReference>
<sequence>MNELIECIDLLKDNPLHHQIRYRNIRIAFTPTFPYGIHFIIENENIYILDILHTKQFFK</sequence>
<proteinExistence type="predicted"/>
<keyword evidence="3" id="KW-1185">Reference proteome</keyword>
<dbReference type="InterPro" id="IPR007712">
    <property type="entry name" value="RelE/ParE_toxin"/>
</dbReference>
<accession>A0A2S8AAU3</accession>
<name>A0A2S8AAU3_9FLAO</name>
<evidence type="ECO:0000313" key="3">
    <source>
        <dbReference type="Proteomes" id="UP000238042"/>
    </source>
</evidence>
<dbReference type="Gene3D" id="3.30.2310.20">
    <property type="entry name" value="RelE-like"/>
    <property type="match status" value="1"/>
</dbReference>
<protein>
    <submittedName>
        <fullName evidence="2">Uncharacterized protein</fullName>
    </submittedName>
</protein>
<evidence type="ECO:0000313" key="2">
    <source>
        <dbReference type="EMBL" id="PQL91672.1"/>
    </source>
</evidence>
<dbReference type="AlphaFoldDB" id="A0A2S8AAU3"/>
<evidence type="ECO:0000256" key="1">
    <source>
        <dbReference type="ARBA" id="ARBA00022649"/>
    </source>
</evidence>
<organism evidence="2 3">
    <name type="scientific">Apibacter adventoris</name>
    <dbReference type="NCBI Taxonomy" id="1679466"/>
    <lineage>
        <taxon>Bacteria</taxon>
        <taxon>Pseudomonadati</taxon>
        <taxon>Bacteroidota</taxon>
        <taxon>Flavobacteriia</taxon>
        <taxon>Flavobacteriales</taxon>
        <taxon>Weeksellaceae</taxon>
        <taxon>Apibacter</taxon>
    </lineage>
</organism>
<dbReference type="Pfam" id="PF05016">
    <property type="entry name" value="ParE_toxin"/>
    <property type="match status" value="1"/>
</dbReference>
<dbReference type="OrthoDB" id="595476at2"/>
<keyword evidence="1" id="KW-1277">Toxin-antitoxin system</keyword>
<gene>
    <name evidence="2" type="ORF">C4S77_07680</name>
</gene>